<organism evidence="12 13">
    <name type="scientific">Suilimivivens aceti</name>
    <dbReference type="NCBI Taxonomy" id="2981774"/>
    <lineage>
        <taxon>Bacteria</taxon>
        <taxon>Bacillati</taxon>
        <taxon>Bacillota</taxon>
        <taxon>Clostridia</taxon>
        <taxon>Lachnospirales</taxon>
        <taxon>Lachnospiraceae</taxon>
        <taxon>Suilimivivens</taxon>
    </lineage>
</organism>
<dbReference type="InterPro" id="IPR036771">
    <property type="entry name" value="ATPsynth_dsu/esu_N"/>
</dbReference>
<protein>
    <recommendedName>
        <fullName evidence="8">ATP synthase epsilon chain</fullName>
    </recommendedName>
    <alternativeName>
        <fullName evidence="8">ATP synthase F1 sector epsilon subunit</fullName>
    </alternativeName>
    <alternativeName>
        <fullName evidence="8">F-ATPase epsilon subunit</fullName>
    </alternativeName>
</protein>
<comment type="caution">
    <text evidence="12">The sequence shown here is derived from an EMBL/GenBank/DDBJ whole genome shotgun (WGS) entry which is preliminary data.</text>
</comment>
<dbReference type="CDD" id="cd12152">
    <property type="entry name" value="F1-ATPase_delta"/>
    <property type="match status" value="1"/>
</dbReference>
<dbReference type="PANTHER" id="PTHR13822">
    <property type="entry name" value="ATP SYNTHASE DELTA/EPSILON CHAIN"/>
    <property type="match status" value="1"/>
</dbReference>
<accession>A0ABT2T364</accession>
<evidence type="ECO:0000256" key="8">
    <source>
        <dbReference type="HAMAP-Rule" id="MF_00530"/>
    </source>
</evidence>
<keyword evidence="8" id="KW-1003">Cell membrane</keyword>
<dbReference type="EMBL" id="JAOQKJ010000007">
    <property type="protein sequence ID" value="MCU6744700.1"/>
    <property type="molecule type" value="Genomic_DNA"/>
</dbReference>
<keyword evidence="4 8" id="KW-0406">Ion transport</keyword>
<comment type="subcellular location">
    <subcellularLocation>
        <location evidence="1 8">Cell membrane</location>
        <topology evidence="1 8">Peripheral membrane protein</topology>
    </subcellularLocation>
</comment>
<evidence type="ECO:0000256" key="1">
    <source>
        <dbReference type="ARBA" id="ARBA00004202"/>
    </source>
</evidence>
<evidence type="ECO:0000313" key="12">
    <source>
        <dbReference type="EMBL" id="MCU6744700.1"/>
    </source>
</evidence>
<dbReference type="InterPro" id="IPR036794">
    <property type="entry name" value="ATP_F1_dsu/esu_C_sf"/>
</dbReference>
<evidence type="ECO:0000256" key="5">
    <source>
        <dbReference type="ARBA" id="ARBA00023136"/>
    </source>
</evidence>
<evidence type="ECO:0000256" key="2">
    <source>
        <dbReference type="ARBA" id="ARBA00005712"/>
    </source>
</evidence>
<keyword evidence="7 8" id="KW-0066">ATP synthesis</keyword>
<dbReference type="SUPFAM" id="SSF46604">
    <property type="entry name" value="Epsilon subunit of F1F0-ATP synthase C-terminal domain"/>
    <property type="match status" value="1"/>
</dbReference>
<evidence type="ECO:0000256" key="4">
    <source>
        <dbReference type="ARBA" id="ARBA00023065"/>
    </source>
</evidence>
<dbReference type="SUPFAM" id="SSF51344">
    <property type="entry name" value="Epsilon subunit of F1F0-ATP synthase N-terminal domain"/>
    <property type="match status" value="1"/>
</dbReference>
<dbReference type="InterPro" id="IPR020547">
    <property type="entry name" value="ATP_synth_F1_esu_C"/>
</dbReference>
<dbReference type="PANTHER" id="PTHR13822:SF10">
    <property type="entry name" value="ATP SYNTHASE EPSILON CHAIN, CHLOROPLASTIC"/>
    <property type="match status" value="1"/>
</dbReference>
<dbReference type="Gene3D" id="2.60.15.10">
    <property type="entry name" value="F0F1 ATP synthase delta/epsilon subunit, N-terminal"/>
    <property type="match status" value="1"/>
</dbReference>
<sequence length="134" mass="15093">MADNQLFTLKIITPDRVFYEGEASMVEFNTTEGEIGVYKMHVPTTVIVSPGVLTITEAEGQKHAALHAGFVEILPEKVTILAEIIEWPEEIDLDRADRAKERAEERLRSKTPETDILRAETALQRALARIHVLK</sequence>
<gene>
    <name evidence="8 12" type="primary">atpC</name>
    <name evidence="12" type="ORF">OCV77_09355</name>
</gene>
<feature type="domain" description="ATP synthase F1 complex delta/epsilon subunit N-terminal" evidence="11">
    <location>
        <begin position="7"/>
        <end position="83"/>
    </location>
</feature>
<evidence type="ECO:0000259" key="10">
    <source>
        <dbReference type="Pfam" id="PF00401"/>
    </source>
</evidence>
<dbReference type="Pfam" id="PF02823">
    <property type="entry name" value="ATP-synt_DE_N"/>
    <property type="match status" value="1"/>
</dbReference>
<comment type="function">
    <text evidence="8">Produces ATP from ADP in the presence of a proton gradient across the membrane.</text>
</comment>
<evidence type="ECO:0000313" key="13">
    <source>
        <dbReference type="Proteomes" id="UP001652432"/>
    </source>
</evidence>
<dbReference type="RefSeq" id="WP_118797968.1">
    <property type="nucleotide sequence ID" value="NZ_JAOQKJ010000007.1"/>
</dbReference>
<name>A0ABT2T364_9FIRM</name>
<keyword evidence="13" id="KW-1185">Reference proteome</keyword>
<dbReference type="InterPro" id="IPR020546">
    <property type="entry name" value="ATP_synth_F1_dsu/esu_N"/>
</dbReference>
<dbReference type="Pfam" id="PF00401">
    <property type="entry name" value="ATP-synt_DE"/>
    <property type="match status" value="1"/>
</dbReference>
<keyword evidence="8" id="KW-0375">Hydrogen ion transport</keyword>
<dbReference type="Gene3D" id="1.20.5.440">
    <property type="entry name" value="ATP synthase delta/epsilon subunit, C-terminal domain"/>
    <property type="match status" value="1"/>
</dbReference>
<keyword evidence="3 8" id="KW-0813">Transport</keyword>
<feature type="domain" description="ATP synthase epsilon subunit C-terminal" evidence="10">
    <location>
        <begin position="89"/>
        <end position="133"/>
    </location>
</feature>
<comment type="subunit">
    <text evidence="8 9">F-type ATPases have 2 components, CF(1) - the catalytic core - and CF(0) - the membrane proton channel. CF(1) has five subunits: alpha(3), beta(3), gamma(1), delta(1), epsilon(1). CF(0) has three main subunits: a, b and c.</text>
</comment>
<evidence type="ECO:0000256" key="3">
    <source>
        <dbReference type="ARBA" id="ARBA00022448"/>
    </source>
</evidence>
<dbReference type="InterPro" id="IPR001469">
    <property type="entry name" value="ATP_synth_F1_dsu/esu"/>
</dbReference>
<comment type="similarity">
    <text evidence="2 8 9">Belongs to the ATPase epsilon chain family.</text>
</comment>
<dbReference type="NCBIfam" id="TIGR01216">
    <property type="entry name" value="ATP_synt_epsi"/>
    <property type="match status" value="1"/>
</dbReference>
<evidence type="ECO:0000256" key="7">
    <source>
        <dbReference type="ARBA" id="ARBA00023310"/>
    </source>
</evidence>
<evidence type="ECO:0000256" key="6">
    <source>
        <dbReference type="ARBA" id="ARBA00023196"/>
    </source>
</evidence>
<keyword evidence="6 8" id="KW-0139">CF(1)</keyword>
<dbReference type="HAMAP" id="MF_00530">
    <property type="entry name" value="ATP_synth_epsil_bac"/>
    <property type="match status" value="1"/>
</dbReference>
<proteinExistence type="inferred from homology"/>
<reference evidence="12 13" key="1">
    <citation type="journal article" date="2021" name="ISME Commun">
        <title>Automated analysis of genomic sequences facilitates high-throughput and comprehensive description of bacteria.</title>
        <authorList>
            <person name="Hitch T.C.A."/>
        </authorList>
    </citation>
    <scope>NUCLEOTIDE SEQUENCE [LARGE SCALE GENOMIC DNA]</scope>
    <source>
        <strain evidence="12 13">Sanger_18</strain>
    </source>
</reference>
<evidence type="ECO:0000259" key="11">
    <source>
        <dbReference type="Pfam" id="PF02823"/>
    </source>
</evidence>
<dbReference type="Proteomes" id="UP001652432">
    <property type="component" value="Unassembled WGS sequence"/>
</dbReference>
<evidence type="ECO:0000256" key="9">
    <source>
        <dbReference type="RuleBase" id="RU003656"/>
    </source>
</evidence>
<keyword evidence="5 8" id="KW-0472">Membrane</keyword>